<name>A0ABV0P7G8_9TELE</name>
<comment type="caution">
    <text evidence="2">The sequence shown here is derived from an EMBL/GenBank/DDBJ whole genome shotgun (WGS) entry which is preliminary data.</text>
</comment>
<dbReference type="EMBL" id="JAHRIO010062724">
    <property type="protein sequence ID" value="MEQ2179395.1"/>
    <property type="molecule type" value="Genomic_DNA"/>
</dbReference>
<feature type="region of interest" description="Disordered" evidence="1">
    <location>
        <begin position="1"/>
        <end position="51"/>
    </location>
</feature>
<evidence type="ECO:0000313" key="3">
    <source>
        <dbReference type="Proteomes" id="UP001476798"/>
    </source>
</evidence>
<proteinExistence type="predicted"/>
<accession>A0ABV0P7G8</accession>
<evidence type="ECO:0000256" key="1">
    <source>
        <dbReference type="SAM" id="MobiDB-lite"/>
    </source>
</evidence>
<organism evidence="2 3">
    <name type="scientific">Goodea atripinnis</name>
    <dbReference type="NCBI Taxonomy" id="208336"/>
    <lineage>
        <taxon>Eukaryota</taxon>
        <taxon>Metazoa</taxon>
        <taxon>Chordata</taxon>
        <taxon>Craniata</taxon>
        <taxon>Vertebrata</taxon>
        <taxon>Euteleostomi</taxon>
        <taxon>Actinopterygii</taxon>
        <taxon>Neopterygii</taxon>
        <taxon>Teleostei</taxon>
        <taxon>Neoteleostei</taxon>
        <taxon>Acanthomorphata</taxon>
        <taxon>Ovalentaria</taxon>
        <taxon>Atherinomorphae</taxon>
        <taxon>Cyprinodontiformes</taxon>
        <taxon>Goodeidae</taxon>
        <taxon>Goodea</taxon>
    </lineage>
</organism>
<gene>
    <name evidence="2" type="ORF">GOODEAATRI_024520</name>
</gene>
<sequence length="89" mass="9740">PSGPTHLLCSTGTELALRKPSLTMERRHDSFSDRDRTGGPESSLDPPRSRAPEMLRAISERDVSQHAEESIRANGAKLSSRICLALSQI</sequence>
<evidence type="ECO:0000313" key="2">
    <source>
        <dbReference type="EMBL" id="MEQ2179395.1"/>
    </source>
</evidence>
<keyword evidence="3" id="KW-1185">Reference proteome</keyword>
<reference evidence="2 3" key="1">
    <citation type="submission" date="2021-06" db="EMBL/GenBank/DDBJ databases">
        <authorList>
            <person name="Palmer J.M."/>
        </authorList>
    </citation>
    <scope>NUCLEOTIDE SEQUENCE [LARGE SCALE GENOMIC DNA]</scope>
    <source>
        <strain evidence="2 3">GA_2019</strain>
        <tissue evidence="2">Muscle</tissue>
    </source>
</reference>
<feature type="non-terminal residue" evidence="2">
    <location>
        <position position="1"/>
    </location>
</feature>
<feature type="compositionally biased region" description="Basic and acidic residues" evidence="1">
    <location>
        <begin position="24"/>
        <end position="38"/>
    </location>
</feature>
<protein>
    <submittedName>
        <fullName evidence="2">Uncharacterized protein</fullName>
    </submittedName>
</protein>
<dbReference type="Proteomes" id="UP001476798">
    <property type="component" value="Unassembled WGS sequence"/>
</dbReference>